<organism evidence="1 2">
    <name type="scientific">Virgibacillus byunsanensis</name>
    <dbReference type="NCBI Taxonomy" id="570945"/>
    <lineage>
        <taxon>Bacteria</taxon>
        <taxon>Bacillati</taxon>
        <taxon>Bacillota</taxon>
        <taxon>Bacilli</taxon>
        <taxon>Bacillales</taxon>
        <taxon>Bacillaceae</taxon>
        <taxon>Virgibacillus</taxon>
    </lineage>
</organism>
<proteinExistence type="predicted"/>
<gene>
    <name evidence="1" type="ORF">ACFQ3N_11800</name>
</gene>
<reference evidence="2" key="1">
    <citation type="journal article" date="2019" name="Int. J. Syst. Evol. Microbiol.">
        <title>The Global Catalogue of Microorganisms (GCM) 10K type strain sequencing project: providing services to taxonomists for standard genome sequencing and annotation.</title>
        <authorList>
            <consortium name="The Broad Institute Genomics Platform"/>
            <consortium name="The Broad Institute Genome Sequencing Center for Infectious Disease"/>
            <person name="Wu L."/>
            <person name="Ma J."/>
        </authorList>
    </citation>
    <scope>NUCLEOTIDE SEQUENCE [LARGE SCALE GENOMIC DNA]</scope>
    <source>
        <strain evidence="2">CCUG 56754</strain>
    </source>
</reference>
<sequence>MTISAHNKDNFSSIREVIFLFVKMYNWMKEVIMVRELIGQCETCGKNIYCENGFFDGVHEDGSSLCNSCAEELKEK</sequence>
<dbReference type="RefSeq" id="WP_390362661.1">
    <property type="nucleotide sequence ID" value="NZ_JBHTKJ010000030.1"/>
</dbReference>
<name>A0ABW3LN13_9BACI</name>
<evidence type="ECO:0008006" key="3">
    <source>
        <dbReference type="Google" id="ProtNLM"/>
    </source>
</evidence>
<protein>
    <recommendedName>
        <fullName evidence="3">GapA-binding peptide SR1P</fullName>
    </recommendedName>
</protein>
<accession>A0ABW3LN13</accession>
<evidence type="ECO:0000313" key="2">
    <source>
        <dbReference type="Proteomes" id="UP001597040"/>
    </source>
</evidence>
<evidence type="ECO:0000313" key="1">
    <source>
        <dbReference type="EMBL" id="MFD1039067.1"/>
    </source>
</evidence>
<dbReference type="Proteomes" id="UP001597040">
    <property type="component" value="Unassembled WGS sequence"/>
</dbReference>
<comment type="caution">
    <text evidence="1">The sequence shown here is derived from an EMBL/GenBank/DDBJ whole genome shotgun (WGS) entry which is preliminary data.</text>
</comment>
<keyword evidence="2" id="KW-1185">Reference proteome</keyword>
<dbReference type="EMBL" id="JBHTKJ010000030">
    <property type="protein sequence ID" value="MFD1039067.1"/>
    <property type="molecule type" value="Genomic_DNA"/>
</dbReference>